<proteinExistence type="predicted"/>
<dbReference type="EMBL" id="GBRH01256709">
    <property type="protein sequence ID" value="JAD41186.1"/>
    <property type="molecule type" value="Transcribed_RNA"/>
</dbReference>
<evidence type="ECO:0000313" key="1">
    <source>
        <dbReference type="EMBL" id="JAD41186.1"/>
    </source>
</evidence>
<accession>A0A0A8ZQX5</accession>
<name>A0A0A8ZQX5_ARUDO</name>
<reference evidence="1" key="2">
    <citation type="journal article" date="2015" name="Data Brief">
        <title>Shoot transcriptome of the giant reed, Arundo donax.</title>
        <authorList>
            <person name="Barrero R.A."/>
            <person name="Guerrero F.D."/>
            <person name="Moolhuijzen P."/>
            <person name="Goolsby J.A."/>
            <person name="Tidwell J."/>
            <person name="Bellgard S.E."/>
            <person name="Bellgard M.I."/>
        </authorList>
    </citation>
    <scope>NUCLEOTIDE SEQUENCE</scope>
    <source>
        <tissue evidence="1">Shoot tissue taken approximately 20 cm above the soil surface</tissue>
    </source>
</reference>
<organism evidence="1">
    <name type="scientific">Arundo donax</name>
    <name type="common">Giant reed</name>
    <name type="synonym">Donax arundinaceus</name>
    <dbReference type="NCBI Taxonomy" id="35708"/>
    <lineage>
        <taxon>Eukaryota</taxon>
        <taxon>Viridiplantae</taxon>
        <taxon>Streptophyta</taxon>
        <taxon>Embryophyta</taxon>
        <taxon>Tracheophyta</taxon>
        <taxon>Spermatophyta</taxon>
        <taxon>Magnoliopsida</taxon>
        <taxon>Liliopsida</taxon>
        <taxon>Poales</taxon>
        <taxon>Poaceae</taxon>
        <taxon>PACMAD clade</taxon>
        <taxon>Arundinoideae</taxon>
        <taxon>Arundineae</taxon>
        <taxon>Arundo</taxon>
    </lineage>
</organism>
<dbReference type="AlphaFoldDB" id="A0A0A8ZQX5"/>
<reference evidence="1" key="1">
    <citation type="submission" date="2014-09" db="EMBL/GenBank/DDBJ databases">
        <authorList>
            <person name="Magalhaes I.L.F."/>
            <person name="Oliveira U."/>
            <person name="Santos F.R."/>
            <person name="Vidigal T.H.D.A."/>
            <person name="Brescovit A.D."/>
            <person name="Santos A.J."/>
        </authorList>
    </citation>
    <scope>NUCLEOTIDE SEQUENCE</scope>
    <source>
        <tissue evidence="1">Shoot tissue taken approximately 20 cm above the soil surface</tissue>
    </source>
</reference>
<sequence>MPREPFPAYLLRKQLIIKLSLCSNRNVRNQSR</sequence>
<protein>
    <submittedName>
        <fullName evidence="1">Uncharacterized protein</fullName>
    </submittedName>
</protein>